<dbReference type="Proteomes" id="UP000031186">
    <property type="component" value="Unassembled WGS sequence"/>
</dbReference>
<sequence length="202" mass="23327">MLADSLSSSSSAGEHGSTPKGPNKKRLWRLLSAQGRVTKAFKAERTREWIKQHFPSVQDQVIKPPEAEQKPEWIKQQRPSTQDQAMKPLEAKRKPEWIEQQPLSAQGQAANPPKAKRSFWEWVKPQRLPAQDQAAKPPEAKRNPEWVEQHLPSTLMATTLEKFLNDKHGDQYFVEMRFDQYTLSAPVPMTDAEIRLYERGYK</sequence>
<dbReference type="VEuPathDB" id="FungiDB:MAN_08936"/>
<evidence type="ECO:0000313" key="3">
    <source>
        <dbReference type="Proteomes" id="UP000031186"/>
    </source>
</evidence>
<accession>A0A0B4F1H1</accession>
<gene>
    <name evidence="2" type="ORF">MAN_08936</name>
</gene>
<protein>
    <submittedName>
        <fullName evidence="2">Uncharacterized protein</fullName>
    </submittedName>
</protein>
<comment type="caution">
    <text evidence="2">The sequence shown here is derived from an EMBL/GenBank/DDBJ whole genome shotgun (WGS) entry which is preliminary data.</text>
</comment>
<evidence type="ECO:0000256" key="1">
    <source>
        <dbReference type="SAM" id="MobiDB-lite"/>
    </source>
</evidence>
<feature type="compositionally biased region" description="Low complexity" evidence="1">
    <location>
        <begin position="1"/>
        <end position="11"/>
    </location>
</feature>
<proteinExistence type="predicted"/>
<dbReference type="HOGENOM" id="CLU_1156633_0_0_1"/>
<feature type="region of interest" description="Disordered" evidence="1">
    <location>
        <begin position="56"/>
        <end position="89"/>
    </location>
</feature>
<feature type="non-terminal residue" evidence="2">
    <location>
        <position position="1"/>
    </location>
</feature>
<reference evidence="2 3" key="1">
    <citation type="journal article" date="2014" name="Proc. Natl. Acad. Sci. U.S.A.">
        <title>Trajectory and genomic determinants of fungal-pathogen speciation and host adaptation.</title>
        <authorList>
            <person name="Hu X."/>
            <person name="Xiao G."/>
            <person name="Zheng P."/>
            <person name="Shang Y."/>
            <person name="Su Y."/>
            <person name="Zhang X."/>
            <person name="Liu X."/>
            <person name="Zhan S."/>
            <person name="St Leger R.J."/>
            <person name="Wang C."/>
        </authorList>
    </citation>
    <scope>NUCLEOTIDE SEQUENCE [LARGE SCALE GENOMIC DNA]</scope>
    <source>
        <strain evidence="2 3">ARSEF 549</strain>
    </source>
</reference>
<keyword evidence="3" id="KW-1185">Reference proteome</keyword>
<feature type="region of interest" description="Disordered" evidence="1">
    <location>
        <begin position="1"/>
        <end position="26"/>
    </location>
</feature>
<dbReference type="OrthoDB" id="4749603at2759"/>
<dbReference type="EMBL" id="AZNF01000014">
    <property type="protein sequence ID" value="KID61697.1"/>
    <property type="molecule type" value="Genomic_DNA"/>
</dbReference>
<name>A0A0B4F1H1_METAF</name>
<organism evidence="2 3">
    <name type="scientific">Metarhizium anisopliae (strain ARSEF 549)</name>
    <dbReference type="NCBI Taxonomy" id="3151832"/>
    <lineage>
        <taxon>Eukaryota</taxon>
        <taxon>Fungi</taxon>
        <taxon>Dikarya</taxon>
        <taxon>Ascomycota</taxon>
        <taxon>Pezizomycotina</taxon>
        <taxon>Sordariomycetes</taxon>
        <taxon>Hypocreomycetidae</taxon>
        <taxon>Hypocreales</taxon>
        <taxon>Clavicipitaceae</taxon>
        <taxon>Metarhizium</taxon>
    </lineage>
</organism>
<feature type="compositionally biased region" description="Basic and acidic residues" evidence="1">
    <location>
        <begin position="65"/>
        <end position="75"/>
    </location>
</feature>
<dbReference type="AlphaFoldDB" id="A0A0B4F1H1"/>
<evidence type="ECO:0000313" key="2">
    <source>
        <dbReference type="EMBL" id="KID61697.1"/>
    </source>
</evidence>